<dbReference type="Proteomes" id="UP000178912">
    <property type="component" value="Unassembled WGS sequence"/>
</dbReference>
<reference evidence="3" key="1">
    <citation type="submission" date="2016-03" db="EMBL/GenBank/DDBJ databases">
        <authorList>
            <person name="Guldener U."/>
        </authorList>
    </citation>
    <scope>NUCLEOTIDE SEQUENCE [LARGE SCALE GENOMIC DNA]</scope>
    <source>
        <strain evidence="3">04CH-RAC-A.6.1</strain>
    </source>
</reference>
<protein>
    <submittedName>
        <fullName evidence="2">Uncharacterized protein</fullName>
    </submittedName>
</protein>
<dbReference type="EMBL" id="FJUX01000206">
    <property type="protein sequence ID" value="CZT13712.1"/>
    <property type="molecule type" value="Genomic_DNA"/>
</dbReference>
<sequence length="206" mass="23575">MPRTKRARSAEDVEEPYDLRREAQKLSSAELDRRYPKRSARTRLPSAGVDATQSESAPEDTDSNNPKSGSKKKRNPPYHMRREYGIPRVNVTKDEFLHVRPDGLHTTKVWIKPTTATKSLMLTNVEIYRLKLLRDFNGIKWSFPGKGDGWNSVTNEACRRFKISNDEKIDAGLAGQSPTLYRKPTSKRITEASSKPFSRRQKLLSK</sequence>
<evidence type="ECO:0000313" key="2">
    <source>
        <dbReference type="EMBL" id="CZT13712.1"/>
    </source>
</evidence>
<dbReference type="OrthoDB" id="10394113at2759"/>
<proteinExistence type="predicted"/>
<gene>
    <name evidence="2" type="ORF">RAG0_17209</name>
</gene>
<keyword evidence="3" id="KW-1185">Reference proteome</keyword>
<dbReference type="AlphaFoldDB" id="A0A1E1LT80"/>
<organism evidence="2 3">
    <name type="scientific">Rhynchosporium agropyri</name>
    <dbReference type="NCBI Taxonomy" id="914238"/>
    <lineage>
        <taxon>Eukaryota</taxon>
        <taxon>Fungi</taxon>
        <taxon>Dikarya</taxon>
        <taxon>Ascomycota</taxon>
        <taxon>Pezizomycotina</taxon>
        <taxon>Leotiomycetes</taxon>
        <taxon>Helotiales</taxon>
        <taxon>Ploettnerulaceae</taxon>
        <taxon>Rhynchosporium</taxon>
    </lineage>
</organism>
<evidence type="ECO:0000313" key="3">
    <source>
        <dbReference type="Proteomes" id="UP000178912"/>
    </source>
</evidence>
<evidence type="ECO:0000256" key="1">
    <source>
        <dbReference type="SAM" id="MobiDB-lite"/>
    </source>
</evidence>
<feature type="compositionally biased region" description="Basic and acidic residues" evidence="1">
    <location>
        <begin position="17"/>
        <end position="34"/>
    </location>
</feature>
<name>A0A1E1LT80_9HELO</name>
<feature type="region of interest" description="Disordered" evidence="1">
    <location>
        <begin position="174"/>
        <end position="206"/>
    </location>
</feature>
<feature type="compositionally biased region" description="Basic residues" evidence="1">
    <location>
        <begin position="197"/>
        <end position="206"/>
    </location>
</feature>
<feature type="region of interest" description="Disordered" evidence="1">
    <location>
        <begin position="1"/>
        <end position="85"/>
    </location>
</feature>
<accession>A0A1E1LT80</accession>